<dbReference type="Pfam" id="PF13573">
    <property type="entry name" value="SprB"/>
    <property type="match status" value="4"/>
</dbReference>
<gene>
    <name evidence="1" type="ORF">AsAng_0064860</name>
</gene>
<dbReference type="AlphaFoldDB" id="A0A916DXB9"/>
<dbReference type="Gene3D" id="2.60.40.740">
    <property type="match status" value="2"/>
</dbReference>
<name>A0A916DXB9_9BACT</name>
<evidence type="ECO:0000313" key="2">
    <source>
        <dbReference type="Proteomes" id="UP001060919"/>
    </source>
</evidence>
<dbReference type="RefSeq" id="WP_264793686.1">
    <property type="nucleotide sequence ID" value="NZ_AP026869.1"/>
</dbReference>
<dbReference type="InterPro" id="IPR025667">
    <property type="entry name" value="SprB_repeat"/>
</dbReference>
<reference evidence="1" key="1">
    <citation type="submission" date="2022-09" db="EMBL/GenBank/DDBJ databases">
        <title>Aureispira anguillicida sp. nov., isolated from Leptocephalus of Japanese eel Anguilla japonica.</title>
        <authorList>
            <person name="Yuasa K."/>
            <person name="Mekata T."/>
            <person name="Ikunari K."/>
        </authorList>
    </citation>
    <scope>NUCLEOTIDE SEQUENCE</scope>
    <source>
        <strain evidence="1">EL160426</strain>
        <plasmid evidence="1">pAUEb</plasmid>
    </source>
</reference>
<evidence type="ECO:0000313" key="1">
    <source>
        <dbReference type="EMBL" id="BDS15702.1"/>
    </source>
</evidence>
<proteinExistence type="predicted"/>
<sequence>MFNTLSCLIICVFEIILFSFINDLQGQIVYDNYYNELYFHTKTTRTIASAVQIDSFEYDQVGAITRHLRWTEAPDLVIDGVEYNNASYGPNTLPLYHNVSGLLEINHSNIGNRPTNTFGIEVRWSPDTLWDNGNDTFLYDVAVNSLVVGASRTEPNNNFFLGTNIPVGNGYLLFYTDNEQDILELNDSNNLFIVPIYICTPYTLSSSGVDDYCSMAQGTATTNASGGTSPYNYVWSQGTSANSVNGLQGSLGGQVYTVTATDANGCTASDQVTIQSNPPLSMQTLAVSPALCGSTTGQISVSAQGGSGNVNYTWSNGQNTATGYIGGLIAGVVSVTATDGNGCTASLVNTIPGNTSITIGSTVTDATCSQSNGSISINPTGGIGTYTTSWNTGNTGNTLSNLAVGNYTVTVNDGTCSSVETFTVNDLAAPMLTTTIIDASCGQMDGQITASAVGGTGTINYLWSTGQTSDSLVNIGAGFYALTITDANGCTTTNTTTVGTNNTLIVQTAIFDDSCNLATGRMQVQPLGGSGNYSYTWSGNGSTTASASGLSQGIYTVTITDNAAPQVCVLVHTDTIQATTAIALTIQAIAADTCAYGNASVLMSAFGDTSTMIFTWDNGANTLSIDSLSAGTYSLTAIDVNGCTATQSVTIPSVSFTPNIASYLPIIDSISCIMKVGVTGNALFLPYTYLWSTGATTDTIHGLPDSLYSVMVTNSLGCDTILSFNCTPIDVITLPNDVSIEVFPNPNSGDQFSVKINGGKIQSYAIYDAIGQRLVWEAISIPSGTSFLLPQKVSVAASYVFVFDVLHKGKNYAISKRVIKSKE</sequence>
<accession>A0A916DXB9</accession>
<keyword evidence="2" id="KW-1185">Reference proteome</keyword>
<geneLocation type="plasmid" evidence="1 2">
    <name>pAUEb</name>
</geneLocation>
<dbReference type="Proteomes" id="UP001060919">
    <property type="component" value="Plasmid pAUEb"/>
</dbReference>
<dbReference type="KEGG" id="aup:AsAng_0064860"/>
<keyword evidence="1" id="KW-0614">Plasmid</keyword>
<organism evidence="1 2">
    <name type="scientific">Aureispira anguillae</name>
    <dbReference type="NCBI Taxonomy" id="2864201"/>
    <lineage>
        <taxon>Bacteria</taxon>
        <taxon>Pseudomonadati</taxon>
        <taxon>Bacteroidota</taxon>
        <taxon>Saprospiria</taxon>
        <taxon>Saprospirales</taxon>
        <taxon>Saprospiraceae</taxon>
        <taxon>Aureispira</taxon>
    </lineage>
</organism>
<protein>
    <submittedName>
        <fullName evidence="1">SprB repeat-containing protein</fullName>
    </submittedName>
</protein>
<dbReference type="EMBL" id="AP026869">
    <property type="protein sequence ID" value="BDS15702.1"/>
    <property type="molecule type" value="Genomic_DNA"/>
</dbReference>